<gene>
    <name evidence="9" type="ORF">AUEXF2481DRAFT_71252</name>
</gene>
<comment type="catalytic activity">
    <reaction evidence="1">
        <text>Hydrolysis of terminal non-reducing alpha-L-rhamnose residues in alpha-L-rhamnosides.</text>
        <dbReference type="EC" id="3.2.1.40"/>
    </reaction>
</comment>
<dbReference type="PANTHER" id="PTHR33307">
    <property type="entry name" value="ALPHA-RHAMNOSIDASE (EUROFUNG)"/>
    <property type="match status" value="1"/>
</dbReference>
<evidence type="ECO:0000259" key="5">
    <source>
        <dbReference type="Pfam" id="PF05592"/>
    </source>
</evidence>
<dbReference type="Pfam" id="PF17390">
    <property type="entry name" value="Bac_rhamnosid_C"/>
    <property type="match status" value="1"/>
</dbReference>
<dbReference type="Pfam" id="PF08531">
    <property type="entry name" value="Bac_rhamnosid_N"/>
    <property type="match status" value="1"/>
</dbReference>
<keyword evidence="10" id="KW-1185">Reference proteome</keyword>
<feature type="domain" description="Bacterial alpha-L-rhamnosidase N-terminal" evidence="6">
    <location>
        <begin position="154"/>
        <end position="323"/>
    </location>
</feature>
<evidence type="ECO:0000256" key="3">
    <source>
        <dbReference type="ARBA" id="ARBA00022801"/>
    </source>
</evidence>
<feature type="region of interest" description="Disordered" evidence="4">
    <location>
        <begin position="283"/>
        <end position="304"/>
    </location>
</feature>
<evidence type="ECO:0000259" key="7">
    <source>
        <dbReference type="Pfam" id="PF17389"/>
    </source>
</evidence>
<dbReference type="InterPro" id="IPR035398">
    <property type="entry name" value="Bac_rhamnosid_C"/>
</dbReference>
<protein>
    <recommendedName>
        <fullName evidence="2">alpha-L-rhamnosidase</fullName>
        <ecNumber evidence="2">3.2.1.40</ecNumber>
    </recommendedName>
</protein>
<reference evidence="9 10" key="1">
    <citation type="journal article" date="2014" name="BMC Genomics">
        <title>Genome sequencing of four Aureobasidium pullulans varieties: biotechnological potential, stress tolerance, and description of new species.</title>
        <authorList>
            <person name="Gostin Ar C."/>
            <person name="Ohm R.A."/>
            <person name="Kogej T."/>
            <person name="Sonjak S."/>
            <person name="Turk M."/>
            <person name="Zajc J."/>
            <person name="Zalar P."/>
            <person name="Grube M."/>
            <person name="Sun H."/>
            <person name="Han J."/>
            <person name="Sharma A."/>
            <person name="Chiniquy J."/>
            <person name="Ngan C.Y."/>
            <person name="Lipzen A."/>
            <person name="Barry K."/>
            <person name="Grigoriev I.V."/>
            <person name="Gunde-Cimerman N."/>
        </authorList>
    </citation>
    <scope>NUCLEOTIDE SEQUENCE [LARGE SCALE GENOMIC DNA]</scope>
    <source>
        <strain evidence="9 10">EXF-2481</strain>
    </source>
</reference>
<dbReference type="STRING" id="1043005.A0A074XY24"/>
<dbReference type="EMBL" id="KL584790">
    <property type="protein sequence ID" value="KEQ90468.1"/>
    <property type="molecule type" value="Genomic_DNA"/>
</dbReference>
<dbReference type="InterPro" id="IPR013783">
    <property type="entry name" value="Ig-like_fold"/>
</dbReference>
<dbReference type="Pfam" id="PF05592">
    <property type="entry name" value="Bac_rhamnosid"/>
    <property type="match status" value="1"/>
</dbReference>
<feature type="domain" description="Alpha-L-rhamnosidase C-terminal" evidence="8">
    <location>
        <begin position="798"/>
        <end position="870"/>
    </location>
</feature>
<feature type="domain" description="Alpha-L-rhamnosidase six-hairpin glycosidase" evidence="7">
    <location>
        <begin position="441"/>
        <end position="796"/>
    </location>
</feature>
<keyword evidence="3 9" id="KW-0378">Hydrolase</keyword>
<dbReference type="Gene3D" id="2.60.420.10">
    <property type="entry name" value="Maltose phosphorylase, domain 3"/>
    <property type="match status" value="1"/>
</dbReference>
<dbReference type="GO" id="GO:0005975">
    <property type="term" value="P:carbohydrate metabolic process"/>
    <property type="evidence" value="ECO:0007669"/>
    <property type="project" value="InterPro"/>
</dbReference>
<accession>A0A074XY24</accession>
<dbReference type="EC" id="3.2.1.40" evidence="2"/>
<dbReference type="Pfam" id="PF25788">
    <property type="entry name" value="Ig_Rha78A_N"/>
    <property type="match status" value="1"/>
</dbReference>
<dbReference type="InterPro" id="IPR012341">
    <property type="entry name" value="6hp_glycosidase-like_sf"/>
</dbReference>
<dbReference type="GeneID" id="25371014"/>
<evidence type="ECO:0000256" key="1">
    <source>
        <dbReference type="ARBA" id="ARBA00001445"/>
    </source>
</evidence>
<dbReference type="SUPFAM" id="SSF48208">
    <property type="entry name" value="Six-hairpin glycosidases"/>
    <property type="match status" value="1"/>
</dbReference>
<evidence type="ECO:0000256" key="4">
    <source>
        <dbReference type="SAM" id="MobiDB-lite"/>
    </source>
</evidence>
<dbReference type="OMA" id="FWEMGLL"/>
<dbReference type="InterPro" id="IPR035396">
    <property type="entry name" value="Bac_rhamnosid6H"/>
</dbReference>
<dbReference type="InterPro" id="IPR013737">
    <property type="entry name" value="Bac_rhamnosid_N"/>
</dbReference>
<dbReference type="Gene3D" id="2.60.120.260">
    <property type="entry name" value="Galactose-binding domain-like"/>
    <property type="match status" value="2"/>
</dbReference>
<dbReference type="Pfam" id="PF17389">
    <property type="entry name" value="Bac_rhamnosid6H"/>
    <property type="match status" value="1"/>
</dbReference>
<evidence type="ECO:0000259" key="8">
    <source>
        <dbReference type="Pfam" id="PF17390"/>
    </source>
</evidence>
<dbReference type="HOGENOM" id="CLU_002926_0_0_1"/>
<evidence type="ECO:0000259" key="6">
    <source>
        <dbReference type="Pfam" id="PF08531"/>
    </source>
</evidence>
<proteinExistence type="predicted"/>
<evidence type="ECO:0000313" key="10">
    <source>
        <dbReference type="Proteomes" id="UP000030641"/>
    </source>
</evidence>
<dbReference type="InterPro" id="IPR016007">
    <property type="entry name" value="Alpha_rhamnosid"/>
</dbReference>
<dbReference type="OrthoDB" id="10036721at2759"/>
<dbReference type="InterPro" id="IPR008928">
    <property type="entry name" value="6-hairpin_glycosidase_sf"/>
</dbReference>
<dbReference type="Proteomes" id="UP000030641">
    <property type="component" value="Unassembled WGS sequence"/>
</dbReference>
<dbReference type="PIRSF" id="PIRSF010631">
    <property type="entry name" value="A-rhamnsds"/>
    <property type="match status" value="1"/>
</dbReference>
<dbReference type="GO" id="GO:0030596">
    <property type="term" value="F:alpha-L-rhamnosidase activity"/>
    <property type="evidence" value="ECO:0007669"/>
    <property type="project" value="UniProtKB-EC"/>
</dbReference>
<name>A0A074XY24_AURSE</name>
<dbReference type="Gene3D" id="2.60.40.10">
    <property type="entry name" value="Immunoglobulins"/>
    <property type="match status" value="1"/>
</dbReference>
<dbReference type="Gene3D" id="1.50.10.10">
    <property type="match status" value="1"/>
</dbReference>
<dbReference type="AlphaFoldDB" id="A0A074XY24"/>
<feature type="compositionally biased region" description="Polar residues" evidence="4">
    <location>
        <begin position="290"/>
        <end position="304"/>
    </location>
</feature>
<feature type="domain" description="Alpha-L-rhamnosidase concanavalin-like" evidence="5">
    <location>
        <begin position="335"/>
        <end position="437"/>
    </location>
</feature>
<organism evidence="9 10">
    <name type="scientific">Aureobasidium subglaciale (strain EXF-2481)</name>
    <name type="common">Aureobasidium pullulans var. subglaciale</name>
    <dbReference type="NCBI Taxonomy" id="1043005"/>
    <lineage>
        <taxon>Eukaryota</taxon>
        <taxon>Fungi</taxon>
        <taxon>Dikarya</taxon>
        <taxon>Ascomycota</taxon>
        <taxon>Pezizomycotina</taxon>
        <taxon>Dothideomycetes</taxon>
        <taxon>Dothideomycetidae</taxon>
        <taxon>Dothideales</taxon>
        <taxon>Saccotheciaceae</taxon>
        <taxon>Aureobasidium</taxon>
    </lineage>
</organism>
<dbReference type="InParanoid" id="A0A074XY24"/>
<dbReference type="PANTHER" id="PTHR33307:SF6">
    <property type="entry name" value="ALPHA-RHAMNOSIDASE (EUROFUNG)-RELATED"/>
    <property type="match status" value="1"/>
</dbReference>
<evidence type="ECO:0000256" key="2">
    <source>
        <dbReference type="ARBA" id="ARBA00012652"/>
    </source>
</evidence>
<dbReference type="RefSeq" id="XP_013338980.1">
    <property type="nucleotide sequence ID" value="XM_013483526.1"/>
</dbReference>
<dbReference type="InterPro" id="IPR008902">
    <property type="entry name" value="Rhamnosid_concanavalin"/>
</dbReference>
<sequence>MAKIRTSRPLVEHHNTAIVHTGIVQPRLSWSFEADDTLKGWHQTQYTFKISAWGQPHEELSTQSSDSVLIPWPGNSLSLWSSTCRVKVRVDGVDEDGVAANSLWSEETVINFVPPQSSLSAQFIGSSHFQITDSSLRPLRFRRMFELPEFEHIVDKAKLYITASGVFKVFINGQRVGDEEMAPGWTSYMHRHLYQTHDVRKLLQPGRNVIGVEVAEGWYAGRLGWARQRHLYGKELGVFAQLDIEAAETAVTVVSDDTWECGYGPLLSSEIYDGEIYDAREEDNDWSEAGSGTSNSNWQTTKVLPSTSGKLVPTEFPPVRVTEHIMPTRIFESVSGRLIVDFGQNLVGKLLIKRLQQPLDHKIVFRHAEVMEDGELGVRPLRSAAATDTIISNGTLIKDWSPQHIFHGFRYVEVEGWSSSDEEYPLSMNNIEALVMHTDMERTGWFSCSDPLINKLHENTVWSMRGNFLSIPTDCPQRDERLGWTGDIQVFGSSANFLFNTSAMLGSWLDDVASEQASHDGIPPFVVPNILASDKGDNSWGNFPQAVWDDVVILLPWALYRSFGDLEFLRRQYSSMQMWIDHGVRRGADDLWDPSFHQLGDWLDPSAPPDRPGEAKTDGTFVADAYLLHVTRLMSEISEVLGQKGEAARYTLDFKRLKKVFSRKYVTIDGLLVADTQTGLALAIVFDLFKNADQVKVAAARLERAVKLADFKVATGFAGTPIITHALSSVGLQNLAYRMLFEKECPSWLYPITMGATTIWERWNSMSPDGSVNPGEMTSFNHYALGSIVNWLHEVVGGISPLEPGWKRLLIRPVPGGSLTWADVKHDTPYGRLSCTWRINDGEFKLSIVVPPNTTANVVMPDQQTRKILGEAEETGAVVGSGHYEFSCRHEPEKMKPKAIPIPFYAPVKEESWF</sequence>
<evidence type="ECO:0000313" key="9">
    <source>
        <dbReference type="EMBL" id="KEQ90468.1"/>
    </source>
</evidence>